<dbReference type="RefSeq" id="WP_209838826.1">
    <property type="nucleotide sequence ID" value="NZ_JAGGJP010000004.1"/>
</dbReference>
<evidence type="ECO:0000256" key="1">
    <source>
        <dbReference type="SAM" id="SignalP"/>
    </source>
</evidence>
<dbReference type="Proteomes" id="UP001596056">
    <property type="component" value="Unassembled WGS sequence"/>
</dbReference>
<sequence>MNKLVILAAAALIGAAGLASAQDTLATADAFGTIPVQEDNQLIVLPLVTATADGEVQIRRITGENEGEVLATAPITAGANEDVRITLIRPANASAVLAVLVVGGVDVASAEVQLAPVGGTD</sequence>
<accession>A0ABW0SAR4</accession>
<comment type="caution">
    <text evidence="2">The sequence shown here is derived from an EMBL/GenBank/DDBJ whole genome shotgun (WGS) entry which is preliminary data.</text>
</comment>
<dbReference type="EMBL" id="JBHSNA010000004">
    <property type="protein sequence ID" value="MFC5566028.1"/>
    <property type="molecule type" value="Genomic_DNA"/>
</dbReference>
<evidence type="ECO:0000313" key="3">
    <source>
        <dbReference type="Proteomes" id="UP001596056"/>
    </source>
</evidence>
<reference evidence="3" key="1">
    <citation type="journal article" date="2019" name="Int. J. Syst. Evol. Microbiol.">
        <title>The Global Catalogue of Microorganisms (GCM) 10K type strain sequencing project: providing services to taxonomists for standard genome sequencing and annotation.</title>
        <authorList>
            <consortium name="The Broad Institute Genomics Platform"/>
            <consortium name="The Broad Institute Genome Sequencing Center for Infectious Disease"/>
            <person name="Wu L."/>
            <person name="Ma J."/>
        </authorList>
    </citation>
    <scope>NUCLEOTIDE SEQUENCE [LARGE SCALE GENOMIC DNA]</scope>
    <source>
        <strain evidence="3">KACC 11588</strain>
    </source>
</reference>
<gene>
    <name evidence="2" type="ORF">ACFPOC_06285</name>
</gene>
<feature type="signal peptide" evidence="1">
    <location>
        <begin position="1"/>
        <end position="21"/>
    </location>
</feature>
<keyword evidence="1" id="KW-0732">Signal</keyword>
<organism evidence="2 3">
    <name type="scientific">Rubellimicrobium aerolatum</name>
    <dbReference type="NCBI Taxonomy" id="490979"/>
    <lineage>
        <taxon>Bacteria</taxon>
        <taxon>Pseudomonadati</taxon>
        <taxon>Pseudomonadota</taxon>
        <taxon>Alphaproteobacteria</taxon>
        <taxon>Rhodobacterales</taxon>
        <taxon>Roseobacteraceae</taxon>
        <taxon>Rubellimicrobium</taxon>
    </lineage>
</organism>
<proteinExistence type="predicted"/>
<name>A0ABW0SAR4_9RHOB</name>
<keyword evidence="3" id="KW-1185">Reference proteome</keyword>
<protein>
    <submittedName>
        <fullName evidence="2">Uncharacterized protein</fullName>
    </submittedName>
</protein>
<feature type="chain" id="PRO_5047461320" evidence="1">
    <location>
        <begin position="22"/>
        <end position="121"/>
    </location>
</feature>
<evidence type="ECO:0000313" key="2">
    <source>
        <dbReference type="EMBL" id="MFC5566028.1"/>
    </source>
</evidence>